<dbReference type="AlphaFoldDB" id="A0A345ZZG1"/>
<dbReference type="EMBL" id="CP031417">
    <property type="protein sequence ID" value="AXK82308.1"/>
    <property type="molecule type" value="Genomic_DNA"/>
</dbReference>
<accession>A0A345ZZG1</accession>
<name>A0A345ZZG1_9HYPH</name>
<evidence type="ECO:0000313" key="2">
    <source>
        <dbReference type="Proteomes" id="UP000254889"/>
    </source>
</evidence>
<proteinExistence type="predicted"/>
<gene>
    <name evidence="1" type="ORF">DW352_18360</name>
</gene>
<organism evidence="1 2">
    <name type="scientific">Pseudolabrys taiwanensis</name>
    <dbReference type="NCBI Taxonomy" id="331696"/>
    <lineage>
        <taxon>Bacteria</taxon>
        <taxon>Pseudomonadati</taxon>
        <taxon>Pseudomonadota</taxon>
        <taxon>Alphaproteobacteria</taxon>
        <taxon>Hyphomicrobiales</taxon>
        <taxon>Xanthobacteraceae</taxon>
        <taxon>Pseudolabrys</taxon>
    </lineage>
</organism>
<dbReference type="Proteomes" id="UP000254889">
    <property type="component" value="Chromosome"/>
</dbReference>
<protein>
    <recommendedName>
        <fullName evidence="3">PilZ domain-containing protein</fullName>
    </recommendedName>
</protein>
<evidence type="ECO:0008006" key="3">
    <source>
        <dbReference type="Google" id="ProtNLM"/>
    </source>
</evidence>
<evidence type="ECO:0000313" key="1">
    <source>
        <dbReference type="EMBL" id="AXK82308.1"/>
    </source>
</evidence>
<dbReference type="SUPFAM" id="SSF141371">
    <property type="entry name" value="PilZ domain-like"/>
    <property type="match status" value="1"/>
</dbReference>
<reference evidence="1 2" key="1">
    <citation type="submission" date="2018-07" db="EMBL/GenBank/DDBJ databases">
        <authorList>
            <person name="Quirk P.G."/>
            <person name="Krulwich T.A."/>
        </authorList>
    </citation>
    <scope>NUCLEOTIDE SEQUENCE [LARGE SCALE GENOMIC DNA]</scope>
    <source>
        <strain evidence="1 2">CC-BB4</strain>
    </source>
</reference>
<dbReference type="OrthoDB" id="8239203at2"/>
<dbReference type="KEGG" id="ptaw:DW352_18360"/>
<keyword evidence="2" id="KW-1185">Reference proteome</keyword>
<sequence length="61" mass="6908">MDGEPLPCTLLELTWRGARVSTAKIALPNAFILLLSGHGLIERKCRVIWREWDVVGVEFET</sequence>